<evidence type="ECO:0000259" key="1">
    <source>
        <dbReference type="SMART" id="SM01017"/>
    </source>
</evidence>
<sequence length="123" mass="13527">MDGTIERRAYYPGEVIPVVCNVGNQSSTRVIPRVTLRQTQTYIVPIPADVAISGDCPILMVTYDLHLTADIPSARDLHVNIPVIITTLNIVNQVSQCLLDGLDELEGLDGLDGLDGRRRQLIF</sequence>
<feature type="domain" description="Arrestin C-terminal-like" evidence="1">
    <location>
        <begin position="1"/>
        <end position="90"/>
    </location>
</feature>
<evidence type="ECO:0000313" key="3">
    <source>
        <dbReference type="Proteomes" id="UP000728032"/>
    </source>
</evidence>
<reference evidence="2" key="1">
    <citation type="submission" date="2020-11" db="EMBL/GenBank/DDBJ databases">
        <authorList>
            <person name="Tran Van P."/>
        </authorList>
    </citation>
    <scope>NUCLEOTIDE SEQUENCE</scope>
</reference>
<protein>
    <recommendedName>
        <fullName evidence="1">Arrestin C-terminal-like domain-containing protein</fullName>
    </recommendedName>
</protein>
<accession>A0A7R9MBV7</accession>
<organism evidence="2">
    <name type="scientific">Oppiella nova</name>
    <dbReference type="NCBI Taxonomy" id="334625"/>
    <lineage>
        <taxon>Eukaryota</taxon>
        <taxon>Metazoa</taxon>
        <taxon>Ecdysozoa</taxon>
        <taxon>Arthropoda</taxon>
        <taxon>Chelicerata</taxon>
        <taxon>Arachnida</taxon>
        <taxon>Acari</taxon>
        <taxon>Acariformes</taxon>
        <taxon>Sarcoptiformes</taxon>
        <taxon>Oribatida</taxon>
        <taxon>Brachypylina</taxon>
        <taxon>Oppioidea</taxon>
        <taxon>Oppiidae</taxon>
        <taxon>Oppiella</taxon>
    </lineage>
</organism>
<name>A0A7R9MBV7_9ACAR</name>
<dbReference type="SMART" id="SM01017">
    <property type="entry name" value="Arrestin_C"/>
    <property type="match status" value="1"/>
</dbReference>
<dbReference type="OrthoDB" id="2333384at2759"/>
<dbReference type="Proteomes" id="UP000728032">
    <property type="component" value="Unassembled WGS sequence"/>
</dbReference>
<dbReference type="SUPFAM" id="SSF81296">
    <property type="entry name" value="E set domains"/>
    <property type="match status" value="1"/>
</dbReference>
<dbReference type="AlphaFoldDB" id="A0A7R9MBV7"/>
<gene>
    <name evidence="2" type="ORF">ONB1V03_LOCUS13975</name>
</gene>
<dbReference type="InterPro" id="IPR014756">
    <property type="entry name" value="Ig_E-set"/>
</dbReference>
<keyword evidence="3" id="KW-1185">Reference proteome</keyword>
<proteinExistence type="predicted"/>
<dbReference type="Gene3D" id="2.60.40.640">
    <property type="match status" value="2"/>
</dbReference>
<dbReference type="InterPro" id="IPR014752">
    <property type="entry name" value="Arrestin-like_C"/>
</dbReference>
<dbReference type="EMBL" id="OC927660">
    <property type="protein sequence ID" value="CAD7657345.1"/>
    <property type="molecule type" value="Genomic_DNA"/>
</dbReference>
<dbReference type="EMBL" id="CAJPVJ010012835">
    <property type="protein sequence ID" value="CAG2174531.1"/>
    <property type="molecule type" value="Genomic_DNA"/>
</dbReference>
<evidence type="ECO:0000313" key="2">
    <source>
        <dbReference type="EMBL" id="CAD7657345.1"/>
    </source>
</evidence>
<dbReference type="InterPro" id="IPR011022">
    <property type="entry name" value="Arrestin_C-like"/>
</dbReference>